<comment type="caution">
    <text evidence="1">The sequence shown here is derived from an EMBL/GenBank/DDBJ whole genome shotgun (WGS) entry which is preliminary data.</text>
</comment>
<dbReference type="GO" id="GO:0006979">
    <property type="term" value="P:response to oxidative stress"/>
    <property type="evidence" value="ECO:0007669"/>
    <property type="project" value="InterPro"/>
</dbReference>
<dbReference type="Pfam" id="PF03098">
    <property type="entry name" value="An_peroxidase"/>
    <property type="match status" value="1"/>
</dbReference>
<name>X0THQ1_9ZZZZ</name>
<protein>
    <submittedName>
        <fullName evidence="1">Uncharacterized protein</fullName>
    </submittedName>
</protein>
<dbReference type="InterPro" id="IPR019791">
    <property type="entry name" value="Haem_peroxidase_animal"/>
</dbReference>
<dbReference type="PROSITE" id="PS50292">
    <property type="entry name" value="PEROXIDASE_3"/>
    <property type="match status" value="1"/>
</dbReference>
<dbReference type="AlphaFoldDB" id="X0THQ1"/>
<dbReference type="GO" id="GO:0004601">
    <property type="term" value="F:peroxidase activity"/>
    <property type="evidence" value="ECO:0007669"/>
    <property type="project" value="InterPro"/>
</dbReference>
<organism evidence="1">
    <name type="scientific">marine sediment metagenome</name>
    <dbReference type="NCBI Taxonomy" id="412755"/>
    <lineage>
        <taxon>unclassified sequences</taxon>
        <taxon>metagenomes</taxon>
        <taxon>ecological metagenomes</taxon>
    </lineage>
</organism>
<dbReference type="EMBL" id="BARS01009504">
    <property type="protein sequence ID" value="GAF75615.1"/>
    <property type="molecule type" value="Genomic_DNA"/>
</dbReference>
<reference evidence="1" key="1">
    <citation type="journal article" date="2014" name="Front. Microbiol.">
        <title>High frequency of phylogenetically diverse reductive dehalogenase-homologous genes in deep subseafloor sedimentary metagenomes.</title>
        <authorList>
            <person name="Kawai M."/>
            <person name="Futagami T."/>
            <person name="Toyoda A."/>
            <person name="Takaki Y."/>
            <person name="Nishi S."/>
            <person name="Hori S."/>
            <person name="Arai W."/>
            <person name="Tsubouchi T."/>
            <person name="Morono Y."/>
            <person name="Uchiyama I."/>
            <person name="Ito T."/>
            <person name="Fujiyama A."/>
            <person name="Inagaki F."/>
            <person name="Takami H."/>
        </authorList>
    </citation>
    <scope>NUCLEOTIDE SEQUENCE</scope>
    <source>
        <strain evidence="1">Expedition CK06-06</strain>
    </source>
</reference>
<accession>X0THQ1</accession>
<dbReference type="SUPFAM" id="SSF48113">
    <property type="entry name" value="Heme-dependent peroxidases"/>
    <property type="match status" value="1"/>
</dbReference>
<dbReference type="InterPro" id="IPR010255">
    <property type="entry name" value="Haem_peroxidase_sf"/>
</dbReference>
<gene>
    <name evidence="1" type="ORF">S01H1_17866</name>
</gene>
<proteinExistence type="predicted"/>
<evidence type="ECO:0000313" key="1">
    <source>
        <dbReference type="EMBL" id="GAF75615.1"/>
    </source>
</evidence>
<dbReference type="InterPro" id="IPR037120">
    <property type="entry name" value="Haem_peroxidase_sf_animal"/>
</dbReference>
<dbReference type="GO" id="GO:0020037">
    <property type="term" value="F:heme binding"/>
    <property type="evidence" value="ECO:0007669"/>
    <property type="project" value="InterPro"/>
</dbReference>
<dbReference type="Gene3D" id="1.10.640.10">
    <property type="entry name" value="Haem peroxidase domain superfamily, animal type"/>
    <property type="match status" value="1"/>
</dbReference>
<feature type="non-terminal residue" evidence="1">
    <location>
        <position position="1"/>
    </location>
</feature>
<sequence length="57" mass="6836">QFDRIKRGDRYWFEAMPALSNQEKQTIKNTTLRDILVRNTQYSTSQFNPNVFILPED</sequence>